<sequence length="72" mass="7993">MFLAYCDECEDRFLLPANHVVAVHNLESGLIAVELTCYEGHHILVLSGNEEGTPTRSLLVGLPPYGRDRSRP</sequence>
<dbReference type="AlphaFoldDB" id="A0A438MD09"/>
<name>A0A438MD09_9ACTN</name>
<dbReference type="Proteomes" id="UP000284824">
    <property type="component" value="Unassembled WGS sequence"/>
</dbReference>
<dbReference type="OrthoDB" id="3788232at2"/>
<dbReference type="EMBL" id="SAUN01000001">
    <property type="protein sequence ID" value="RVX43567.1"/>
    <property type="molecule type" value="Genomic_DNA"/>
</dbReference>
<evidence type="ECO:0000313" key="1">
    <source>
        <dbReference type="EMBL" id="RVX43567.1"/>
    </source>
</evidence>
<dbReference type="RefSeq" id="WP_127935464.1">
    <property type="nucleotide sequence ID" value="NZ_SAUN01000001.1"/>
</dbReference>
<proteinExistence type="predicted"/>
<organism evidence="1 2">
    <name type="scientific">Nonomuraea polychroma</name>
    <dbReference type="NCBI Taxonomy" id="46176"/>
    <lineage>
        <taxon>Bacteria</taxon>
        <taxon>Bacillati</taxon>
        <taxon>Actinomycetota</taxon>
        <taxon>Actinomycetes</taxon>
        <taxon>Streptosporangiales</taxon>
        <taxon>Streptosporangiaceae</taxon>
        <taxon>Nonomuraea</taxon>
    </lineage>
</organism>
<protein>
    <submittedName>
        <fullName evidence="1">Uncharacterized protein</fullName>
    </submittedName>
</protein>
<accession>A0A438MD09</accession>
<reference evidence="1 2" key="1">
    <citation type="submission" date="2019-01" db="EMBL/GenBank/DDBJ databases">
        <title>Sequencing the genomes of 1000 actinobacteria strains.</title>
        <authorList>
            <person name="Klenk H.-P."/>
        </authorList>
    </citation>
    <scope>NUCLEOTIDE SEQUENCE [LARGE SCALE GENOMIC DNA]</scope>
    <source>
        <strain evidence="1 2">DSM 43925</strain>
    </source>
</reference>
<gene>
    <name evidence="1" type="ORF">EDD27_6253</name>
</gene>
<evidence type="ECO:0000313" key="2">
    <source>
        <dbReference type="Proteomes" id="UP000284824"/>
    </source>
</evidence>
<keyword evidence="2" id="KW-1185">Reference proteome</keyword>
<comment type="caution">
    <text evidence="1">The sequence shown here is derived from an EMBL/GenBank/DDBJ whole genome shotgun (WGS) entry which is preliminary data.</text>
</comment>